<organism evidence="2 3">
    <name type="scientific">Rhizopogon vesiculosus</name>
    <dbReference type="NCBI Taxonomy" id="180088"/>
    <lineage>
        <taxon>Eukaryota</taxon>
        <taxon>Fungi</taxon>
        <taxon>Dikarya</taxon>
        <taxon>Basidiomycota</taxon>
        <taxon>Agaricomycotina</taxon>
        <taxon>Agaricomycetes</taxon>
        <taxon>Agaricomycetidae</taxon>
        <taxon>Boletales</taxon>
        <taxon>Suillineae</taxon>
        <taxon>Rhizopogonaceae</taxon>
        <taxon>Rhizopogon</taxon>
    </lineage>
</organism>
<comment type="caution">
    <text evidence="2">The sequence shown here is derived from an EMBL/GenBank/DDBJ whole genome shotgun (WGS) entry which is preliminary data.</text>
</comment>
<evidence type="ECO:0000313" key="3">
    <source>
        <dbReference type="Proteomes" id="UP000183567"/>
    </source>
</evidence>
<name>A0A1J8PZI4_9AGAM</name>
<keyword evidence="3" id="KW-1185">Reference proteome</keyword>
<protein>
    <submittedName>
        <fullName evidence="2">Uncharacterized protein</fullName>
    </submittedName>
</protein>
<dbReference type="AlphaFoldDB" id="A0A1J8PZI4"/>
<proteinExistence type="predicted"/>
<evidence type="ECO:0000256" key="1">
    <source>
        <dbReference type="SAM" id="MobiDB-lite"/>
    </source>
</evidence>
<evidence type="ECO:0000313" key="2">
    <source>
        <dbReference type="EMBL" id="OJA13155.1"/>
    </source>
</evidence>
<reference evidence="2 3" key="1">
    <citation type="submission" date="2016-03" db="EMBL/GenBank/DDBJ databases">
        <title>Comparative genomics of the ectomycorrhizal sister species Rhizopogon vinicolor and Rhizopogon vesiculosus (Basidiomycota: Boletales) reveals a divergence of the mating type B locus.</title>
        <authorList>
            <person name="Mujic A.B."/>
            <person name="Kuo A."/>
            <person name="Tritt A."/>
            <person name="Lipzen A."/>
            <person name="Chen C."/>
            <person name="Johnson J."/>
            <person name="Sharma A."/>
            <person name="Barry K."/>
            <person name="Grigoriev I.V."/>
            <person name="Spatafora J.W."/>
        </authorList>
    </citation>
    <scope>NUCLEOTIDE SEQUENCE [LARGE SCALE GENOMIC DNA]</scope>
    <source>
        <strain evidence="2 3">AM-OR11-056</strain>
    </source>
</reference>
<accession>A0A1J8PZI4</accession>
<dbReference type="OrthoDB" id="10488310at2759"/>
<dbReference type="Proteomes" id="UP000183567">
    <property type="component" value="Unassembled WGS sequence"/>
</dbReference>
<sequence length="143" mass="15907">MLDACAPLGLVIHQDAPVPPGPPTLVPIFWYFILEGIVYELSPQNLDWVPSLSVHENRETSGKLKCQLNSPGQKAKQHQLQARLTSLLAGKASFEETRRELDPPPNAPFPDKQMSADAFEDSNFFEDQVSSPTERFCRDSPSS</sequence>
<feature type="compositionally biased region" description="Basic and acidic residues" evidence="1">
    <location>
        <begin position="93"/>
        <end position="102"/>
    </location>
</feature>
<gene>
    <name evidence="2" type="ORF">AZE42_10671</name>
</gene>
<dbReference type="EMBL" id="LVVM01004348">
    <property type="protein sequence ID" value="OJA13155.1"/>
    <property type="molecule type" value="Genomic_DNA"/>
</dbReference>
<feature type="region of interest" description="Disordered" evidence="1">
    <location>
        <begin position="93"/>
        <end position="143"/>
    </location>
</feature>